<sequence length="173" mass="19873">MPATEFANLPLSGDSLTMEKPILLRALQTAREVLEKASKHKWNSPEAHYAFLPSAENQQLLKLFKEDVYIEEKEGKKICIRRLVPKEKKAGFIEEFNEVRGLLEDFTKPYGVVGGWRIEKEDEEREEWVLFSGFESVENHTEFAKTEGIVKYREIVGFASGFEVKHPRAAEGL</sequence>
<dbReference type="PANTHER" id="PTHR42052:SF1">
    <property type="entry name" value="ABM DOMAIN-CONTAINING PROTEIN"/>
    <property type="match status" value="1"/>
</dbReference>
<dbReference type="OrthoDB" id="3542212at2759"/>
<accession>A0A2J6SSM4</accession>
<dbReference type="InParanoid" id="A0A2J6SSM4"/>
<dbReference type="PANTHER" id="PTHR42052">
    <property type="entry name" value="ABM DOMAIN-CONTAINING PROTEIN"/>
    <property type="match status" value="1"/>
</dbReference>
<dbReference type="AlphaFoldDB" id="A0A2J6SSM4"/>
<dbReference type="RefSeq" id="XP_024730692.1">
    <property type="nucleotide sequence ID" value="XM_024886048.1"/>
</dbReference>
<protein>
    <recommendedName>
        <fullName evidence="3">ABM domain-containing protein</fullName>
    </recommendedName>
</protein>
<dbReference type="Proteomes" id="UP000235371">
    <property type="component" value="Unassembled WGS sequence"/>
</dbReference>
<name>A0A2J6SSM4_9HELO</name>
<reference evidence="1 2" key="1">
    <citation type="submission" date="2016-04" db="EMBL/GenBank/DDBJ databases">
        <title>A degradative enzymes factory behind the ericoid mycorrhizal symbiosis.</title>
        <authorList>
            <consortium name="DOE Joint Genome Institute"/>
            <person name="Martino E."/>
            <person name="Morin E."/>
            <person name="Grelet G."/>
            <person name="Kuo A."/>
            <person name="Kohler A."/>
            <person name="Daghino S."/>
            <person name="Barry K."/>
            <person name="Choi C."/>
            <person name="Cichocki N."/>
            <person name="Clum A."/>
            <person name="Copeland A."/>
            <person name="Hainaut M."/>
            <person name="Haridas S."/>
            <person name="Labutti K."/>
            <person name="Lindquist E."/>
            <person name="Lipzen A."/>
            <person name="Khouja H.-R."/>
            <person name="Murat C."/>
            <person name="Ohm R."/>
            <person name="Olson A."/>
            <person name="Spatafora J."/>
            <person name="Veneault-Fourrey C."/>
            <person name="Henrissat B."/>
            <person name="Grigoriev I."/>
            <person name="Martin F."/>
            <person name="Perotto S."/>
        </authorList>
    </citation>
    <scope>NUCLEOTIDE SEQUENCE [LARGE SCALE GENOMIC DNA]</scope>
    <source>
        <strain evidence="1 2">E</strain>
    </source>
</reference>
<dbReference type="GeneID" id="36594125"/>
<dbReference type="Gene3D" id="3.30.70.100">
    <property type="match status" value="1"/>
</dbReference>
<evidence type="ECO:0000313" key="2">
    <source>
        <dbReference type="Proteomes" id="UP000235371"/>
    </source>
</evidence>
<keyword evidence="2" id="KW-1185">Reference proteome</keyword>
<proteinExistence type="predicted"/>
<organism evidence="1 2">
    <name type="scientific">Hyaloscypha bicolor E</name>
    <dbReference type="NCBI Taxonomy" id="1095630"/>
    <lineage>
        <taxon>Eukaryota</taxon>
        <taxon>Fungi</taxon>
        <taxon>Dikarya</taxon>
        <taxon>Ascomycota</taxon>
        <taxon>Pezizomycotina</taxon>
        <taxon>Leotiomycetes</taxon>
        <taxon>Helotiales</taxon>
        <taxon>Hyaloscyphaceae</taxon>
        <taxon>Hyaloscypha</taxon>
        <taxon>Hyaloscypha bicolor</taxon>
    </lineage>
</organism>
<evidence type="ECO:0000313" key="1">
    <source>
        <dbReference type="EMBL" id="PMD53788.1"/>
    </source>
</evidence>
<dbReference type="EMBL" id="KZ613871">
    <property type="protein sequence ID" value="PMD53788.1"/>
    <property type="molecule type" value="Genomic_DNA"/>
</dbReference>
<gene>
    <name evidence="1" type="ORF">K444DRAFT_655933</name>
</gene>
<evidence type="ECO:0008006" key="3">
    <source>
        <dbReference type="Google" id="ProtNLM"/>
    </source>
</evidence>